<dbReference type="AlphaFoldDB" id="A0A859FFQ1"/>
<keyword evidence="2" id="KW-1185">Reference proteome</keyword>
<evidence type="ECO:0000313" key="2">
    <source>
        <dbReference type="Proteomes" id="UP000318138"/>
    </source>
</evidence>
<accession>A0A859FFQ1</accession>
<gene>
    <name evidence="1" type="ORF">FLK61_35425</name>
</gene>
<reference evidence="2" key="1">
    <citation type="submission" date="2019-07" db="EMBL/GenBank/DDBJ databases">
        <title>Bacillus alkalisoli sp. nov. isolated from saline soil.</title>
        <authorList>
            <person name="Sun J.-Q."/>
            <person name="Xu L."/>
        </authorList>
    </citation>
    <scope>NUCLEOTIDE SEQUENCE [LARGE SCALE GENOMIC DNA]</scope>
    <source>
        <strain evidence="2">M4U3P1</strain>
    </source>
</reference>
<name>A0A859FFQ1_9BACI</name>
<organism evidence="1 2">
    <name type="scientific">Paenalkalicoccus suaedae</name>
    <dbReference type="NCBI Taxonomy" id="2592382"/>
    <lineage>
        <taxon>Bacteria</taxon>
        <taxon>Bacillati</taxon>
        <taxon>Bacillota</taxon>
        <taxon>Bacilli</taxon>
        <taxon>Bacillales</taxon>
        <taxon>Bacillaceae</taxon>
        <taxon>Paenalkalicoccus</taxon>
    </lineage>
</organism>
<evidence type="ECO:0000313" key="1">
    <source>
        <dbReference type="EMBL" id="QKS71959.1"/>
    </source>
</evidence>
<dbReference type="Proteomes" id="UP000318138">
    <property type="component" value="Chromosome"/>
</dbReference>
<proteinExistence type="predicted"/>
<sequence length="79" mass="9259">MKPIERRLIRNMLSLIELAYERDEAGDVFKVLRWTIQSQMKFSINDGQFTIDELAEQMRNYHIDDAVITRVIADISSAK</sequence>
<dbReference type="KEGG" id="psua:FLK61_35425"/>
<protein>
    <submittedName>
        <fullName evidence="1">Uncharacterized protein</fullName>
    </submittedName>
</protein>
<dbReference type="EMBL" id="CP041372">
    <property type="protein sequence ID" value="QKS71959.1"/>
    <property type="molecule type" value="Genomic_DNA"/>
</dbReference>
<dbReference type="RefSeq" id="WP_176009942.1">
    <property type="nucleotide sequence ID" value="NZ_CP041372.2"/>
</dbReference>